<evidence type="ECO:0000313" key="4">
    <source>
        <dbReference type="Proteomes" id="UP000014535"/>
    </source>
</evidence>
<comment type="caution">
    <text evidence="3">The sequence shown here is derived from an EMBL/GenBank/DDBJ whole genome shotgun (WGS) entry which is preliminary data.</text>
</comment>
<evidence type="ECO:0000256" key="1">
    <source>
        <dbReference type="SAM" id="MobiDB-lite"/>
    </source>
</evidence>
<keyword evidence="2" id="KW-1133">Transmembrane helix</keyword>
<proteinExistence type="predicted"/>
<dbReference type="InterPro" id="IPR009913">
    <property type="entry name" value="TraP"/>
</dbReference>
<keyword evidence="2" id="KW-0472">Membrane</keyword>
<evidence type="ECO:0000256" key="2">
    <source>
        <dbReference type="SAM" id="Phobius"/>
    </source>
</evidence>
<feature type="region of interest" description="Disordered" evidence="1">
    <location>
        <begin position="176"/>
        <end position="200"/>
    </location>
</feature>
<dbReference type="Pfam" id="PF07296">
    <property type="entry name" value="TraP"/>
    <property type="match status" value="1"/>
</dbReference>
<keyword evidence="2" id="KW-0812">Transmembrane</keyword>
<sequence>MQMGNNRLNSLKGRAVLYRIAGLLRWLIWGVKYAIIWPLATTAIVVILLFRTGDTTPGQQMAQEIGRVRAMAPSGMFPVRDCPDPVFTVSSPVPLNLTENCPLKITGAEEYAADIDQSLSQTGWLLWGMLALLYTAVAVMIGDRPYRHNPLTYAYDTATNNLKYIDKENEIRTLKENTNGQVYYSGNKEAEKEGDKNEHT</sequence>
<feature type="compositionally biased region" description="Basic and acidic residues" evidence="1">
    <location>
        <begin position="188"/>
        <end position="200"/>
    </location>
</feature>
<dbReference type="NCBIfam" id="NF010299">
    <property type="entry name" value="PRK13739.1"/>
    <property type="match status" value="1"/>
</dbReference>
<dbReference type="EMBL" id="ATFT01000176">
    <property type="protein sequence ID" value="EPI62717.1"/>
    <property type="molecule type" value="Genomic_DNA"/>
</dbReference>
<name>A0A656ICF4_SALE2</name>
<evidence type="ECO:0000313" key="3">
    <source>
        <dbReference type="EMBL" id="EPI62717.1"/>
    </source>
</evidence>
<organism evidence="3 4">
    <name type="scientific">Salmonella enteritidis (strain 2009K0958)</name>
    <dbReference type="NCBI Taxonomy" id="1192586"/>
    <lineage>
        <taxon>Bacteria</taxon>
        <taxon>Pseudomonadati</taxon>
        <taxon>Pseudomonadota</taxon>
        <taxon>Gammaproteobacteria</taxon>
        <taxon>Enterobacterales</taxon>
        <taxon>Enterobacteriaceae</taxon>
        <taxon>Salmonella</taxon>
    </lineage>
</organism>
<accession>A0A656ICF4</accession>
<feature type="transmembrane region" description="Helical" evidence="2">
    <location>
        <begin position="26"/>
        <end position="50"/>
    </location>
</feature>
<reference evidence="3 4" key="1">
    <citation type="submission" date="2013-04" db="EMBL/GenBank/DDBJ databases">
        <authorList>
            <person name="McClelland M."/>
            <person name="Porwollik S."/>
            <person name="Desai P."/>
            <person name="Cheng P."/>
            <person name="Wollam A."/>
            <person name="Pepin K."/>
            <person name="Palsikar V.B."/>
            <person name="Fulton L."/>
            <person name="Fulton R."/>
            <person name="Delehaunty K."/>
            <person name="Fronick C."/>
            <person name="Godfrey J."/>
            <person name="Waligorski J."/>
            <person name="Appelbaum E."/>
            <person name="Tomlinson C."/>
            <person name="Warren W."/>
            <person name="Sodergren E."/>
            <person name="Weinstock G."/>
            <person name="Wilson R.K."/>
        </authorList>
    </citation>
    <scope>NUCLEOTIDE SEQUENCE [LARGE SCALE GENOMIC DNA]</scope>
    <source>
        <strain evidence="3 4">2009K0958</strain>
    </source>
</reference>
<dbReference type="Proteomes" id="UP000014535">
    <property type="component" value="Unassembled WGS sequence"/>
</dbReference>
<feature type="transmembrane region" description="Helical" evidence="2">
    <location>
        <begin position="124"/>
        <end position="142"/>
    </location>
</feature>
<gene>
    <name evidence="3" type="ORF">A673_05018</name>
</gene>
<protein>
    <submittedName>
        <fullName evidence="3">TraP protein</fullName>
    </submittedName>
</protein>
<dbReference type="AlphaFoldDB" id="A0A656ICF4"/>